<dbReference type="SFLD" id="SFLDS00029">
    <property type="entry name" value="Radical_SAM"/>
    <property type="match status" value="1"/>
</dbReference>
<dbReference type="CDD" id="cd01335">
    <property type="entry name" value="Radical_SAM"/>
    <property type="match status" value="1"/>
</dbReference>
<dbReference type="InterPro" id="IPR050377">
    <property type="entry name" value="Radical_SAM_PqqE_MftC-like"/>
</dbReference>
<dbReference type="GO" id="GO:0051536">
    <property type="term" value="F:iron-sulfur cluster binding"/>
    <property type="evidence" value="ECO:0007669"/>
    <property type="project" value="UniProtKB-KW"/>
</dbReference>
<evidence type="ECO:0000256" key="2">
    <source>
        <dbReference type="ARBA" id="ARBA00022723"/>
    </source>
</evidence>
<evidence type="ECO:0000256" key="3">
    <source>
        <dbReference type="ARBA" id="ARBA00023004"/>
    </source>
</evidence>
<keyword evidence="7" id="KW-1185">Reference proteome</keyword>
<dbReference type="AlphaFoldDB" id="H3ZNH6"/>
<dbReference type="GO" id="GO:0046872">
    <property type="term" value="F:metal ion binding"/>
    <property type="evidence" value="ECO:0007669"/>
    <property type="project" value="UniProtKB-KW"/>
</dbReference>
<dbReference type="SMART" id="SM00729">
    <property type="entry name" value="Elp3"/>
    <property type="match status" value="1"/>
</dbReference>
<dbReference type="PaxDb" id="523849-OCC_11110"/>
<dbReference type="GO" id="GO:0006783">
    <property type="term" value="P:heme biosynthetic process"/>
    <property type="evidence" value="ECO:0007669"/>
    <property type="project" value="TreeGrafter"/>
</dbReference>
<reference evidence="6 7" key="1">
    <citation type="journal article" date="2012" name="J. Bacteriol.">
        <title>Genome sequence of the model hyperthermophilic archaeon Thermococcus litoralis NS-C.</title>
        <authorList>
            <person name="Gardner A.F."/>
            <person name="Kumar S."/>
            <person name="Perler F.B."/>
        </authorList>
    </citation>
    <scope>NUCLEOTIDE SEQUENCE [LARGE SCALE GENOMIC DNA]</scope>
    <source>
        <strain evidence="7">ATCC 51850 / DSM 5473 / JCM 8560 / NS-C</strain>
    </source>
</reference>
<evidence type="ECO:0000313" key="7">
    <source>
        <dbReference type="Proteomes" id="UP000015502"/>
    </source>
</evidence>
<dbReference type="SFLD" id="SFLDG01067">
    <property type="entry name" value="SPASM/twitch_domain_containing"/>
    <property type="match status" value="1"/>
</dbReference>
<dbReference type="SUPFAM" id="SSF102114">
    <property type="entry name" value="Radical SAM enzymes"/>
    <property type="match status" value="1"/>
</dbReference>
<dbReference type="InterPro" id="IPR013785">
    <property type="entry name" value="Aldolase_TIM"/>
</dbReference>
<dbReference type="Pfam" id="PF04055">
    <property type="entry name" value="Radical_SAM"/>
    <property type="match status" value="1"/>
</dbReference>
<dbReference type="InterPro" id="IPR007197">
    <property type="entry name" value="rSAM"/>
</dbReference>
<accession>H3ZNH6</accession>
<feature type="domain" description="Radical SAM core" evidence="5">
    <location>
        <begin position="98"/>
        <end position="317"/>
    </location>
</feature>
<dbReference type="InterPro" id="IPR023885">
    <property type="entry name" value="4Fe4S-binding_SPASM_dom"/>
</dbReference>
<dbReference type="Proteomes" id="UP000015502">
    <property type="component" value="Chromosome"/>
</dbReference>
<evidence type="ECO:0000256" key="4">
    <source>
        <dbReference type="ARBA" id="ARBA00023014"/>
    </source>
</evidence>
<dbReference type="InterPro" id="IPR006638">
    <property type="entry name" value="Elp3/MiaA/NifB-like_rSAM"/>
</dbReference>
<dbReference type="PANTHER" id="PTHR11228">
    <property type="entry name" value="RADICAL SAM DOMAIN PROTEIN"/>
    <property type="match status" value="1"/>
</dbReference>
<protein>
    <recommendedName>
        <fullName evidence="5">Radical SAM core domain-containing protein</fullName>
    </recommendedName>
</protein>
<dbReference type="EMBL" id="CP006670">
    <property type="protein sequence ID" value="EHR78499.1"/>
    <property type="molecule type" value="Genomic_DNA"/>
</dbReference>
<dbReference type="HOGENOM" id="CLU_009273_4_2_2"/>
<gene>
    <name evidence="6" type="ORF">OCC_11110</name>
</gene>
<evidence type="ECO:0000256" key="1">
    <source>
        <dbReference type="ARBA" id="ARBA00022691"/>
    </source>
</evidence>
<sequence length="469" mass="54225">MVYVSLLRPLRLHEYKGNYYFVDPRYHEDYYYGDFVFKEVLMRVSKDKLTVDEVCEKVSNDLGIPQEKVAETLLEMYNLGIITFSKRYESKPVKIYPFSMCTRALLTLTYRCNFKCKHCLQGDNRWNSRKELPTEKWADIIDQLSEYGVSYLFFTGGEPFLRKDALQLIQYAGEYAFPLRVYTNATLLTPEIIKKLSEIDNLVVQVSLHGISEQDVDPFVGVPGAYKKIIASIKELTNSGITVAVASSLRGHLIERMEDFVDLLLNLGVSMWIPTLIMPVGCGFANWTYFRPNTEEIRKFIEESLRLMSIYNKKNSEFRITGSFNIELLQDSKEFEQFSFHCVPYIAYINIEPDGTITPCDRMTEWKLGSLREKSLEEILSSSERMYKDWENIYKKLASLGILQKCRSCRYYALCGGVCPGIGFRSYELEEEYPDPIVCRVFNEALDVILKYSSLPVKKKILKSIGGKS</sequence>
<dbReference type="STRING" id="523849.OCC_11110"/>
<keyword evidence="3" id="KW-0408">Iron</keyword>
<dbReference type="Gene3D" id="3.20.20.70">
    <property type="entry name" value="Aldolase class I"/>
    <property type="match status" value="1"/>
</dbReference>
<evidence type="ECO:0000313" key="6">
    <source>
        <dbReference type="EMBL" id="EHR78499.1"/>
    </source>
</evidence>
<dbReference type="GO" id="GO:0003824">
    <property type="term" value="F:catalytic activity"/>
    <property type="evidence" value="ECO:0007669"/>
    <property type="project" value="InterPro"/>
</dbReference>
<dbReference type="PANTHER" id="PTHR11228:SF7">
    <property type="entry name" value="PQQA PEPTIDE CYCLASE"/>
    <property type="match status" value="1"/>
</dbReference>
<dbReference type="Pfam" id="PF13186">
    <property type="entry name" value="SPASM"/>
    <property type="match status" value="1"/>
</dbReference>
<name>H3ZNH6_THELN</name>
<keyword evidence="4" id="KW-0411">Iron-sulfur</keyword>
<evidence type="ECO:0000259" key="5">
    <source>
        <dbReference type="PROSITE" id="PS51918"/>
    </source>
</evidence>
<organism evidence="6 7">
    <name type="scientific">Thermococcus litoralis (strain ATCC 51850 / DSM 5473 / JCM 8560 / NS-C)</name>
    <dbReference type="NCBI Taxonomy" id="523849"/>
    <lineage>
        <taxon>Archaea</taxon>
        <taxon>Methanobacteriati</taxon>
        <taxon>Methanobacteriota</taxon>
        <taxon>Thermococci</taxon>
        <taxon>Thermococcales</taxon>
        <taxon>Thermococcaceae</taxon>
        <taxon>Thermococcus</taxon>
    </lineage>
</organism>
<proteinExistence type="predicted"/>
<keyword evidence="1" id="KW-0949">S-adenosyl-L-methionine</keyword>
<dbReference type="NCBIfam" id="TIGR04085">
    <property type="entry name" value="rSAM_more_4Fe4S"/>
    <property type="match status" value="1"/>
</dbReference>
<dbReference type="KEGG" id="tlt:OCC_11110"/>
<keyword evidence="2" id="KW-0479">Metal-binding</keyword>
<dbReference type="InterPro" id="IPR058240">
    <property type="entry name" value="rSAM_sf"/>
</dbReference>
<dbReference type="SFLD" id="SFLDG01386">
    <property type="entry name" value="main_SPASM_domain-containing"/>
    <property type="match status" value="1"/>
</dbReference>
<dbReference type="PROSITE" id="PS51918">
    <property type="entry name" value="RADICAL_SAM"/>
    <property type="match status" value="1"/>
</dbReference>